<proteinExistence type="inferred from homology"/>
<gene>
    <name evidence="10" type="ORF">B0F90DRAFT_1909778</name>
</gene>
<dbReference type="InterPro" id="IPR032466">
    <property type="entry name" value="Metal_Hydrolase"/>
</dbReference>
<evidence type="ECO:0000256" key="7">
    <source>
        <dbReference type="ARBA" id="ARBA00038889"/>
    </source>
</evidence>
<evidence type="ECO:0000259" key="9">
    <source>
        <dbReference type="Pfam" id="PF04909"/>
    </source>
</evidence>
<evidence type="ECO:0000313" key="11">
    <source>
        <dbReference type="Proteomes" id="UP001203297"/>
    </source>
</evidence>
<dbReference type="AlphaFoldDB" id="A0AAD4MC38"/>
<evidence type="ECO:0000256" key="1">
    <source>
        <dbReference type="ARBA" id="ARBA00005871"/>
    </source>
</evidence>
<dbReference type="SUPFAM" id="SSF51556">
    <property type="entry name" value="Metallo-dependent hydrolases"/>
    <property type="match status" value="1"/>
</dbReference>
<evidence type="ECO:0000256" key="3">
    <source>
        <dbReference type="ARBA" id="ARBA00022793"/>
    </source>
</evidence>
<sequence>MGCYHHHPHQHPTPHPIIMMIIDIHHHYFPPSLSAIKATQSQSVGFRTPPENLPWTVDSSLRAMDSLGIQLAILSVPAGVAETFDQAKGANELMYQIVQQHKNRFAFWACLGDWRDVKGKKKSALQLIPYVFDQLGAVGVAVSSSYGSGLDAKYIGDDLYESIWSELDARGAILFIHGTQTPSSTPIPHPTLGLPITEVPHETFKAAAQLVVSGKTRRFLRLDLVLAHMGGSTLALAPRVAGLARYMGASLSEDEILSEFRRYWWDVALSGSSASRGKQAITIKFRSLRSLTKILQSISFVAVSLNTIRWFDGDLEKAIKSTRQSWRAYAVQTF</sequence>
<evidence type="ECO:0000256" key="6">
    <source>
        <dbReference type="ARBA" id="ARBA00036832"/>
    </source>
</evidence>
<comment type="caution">
    <text evidence="10">The sequence shown here is derived from an EMBL/GenBank/DDBJ whole genome shotgun (WGS) entry which is preliminary data.</text>
</comment>
<evidence type="ECO:0000256" key="8">
    <source>
        <dbReference type="RuleBase" id="RU366045"/>
    </source>
</evidence>
<dbReference type="GO" id="GO:0047596">
    <property type="term" value="F:6-methylsalicylate decarboxylase activity"/>
    <property type="evidence" value="ECO:0007669"/>
    <property type="project" value="UniProtKB-EC"/>
</dbReference>
<protein>
    <recommendedName>
        <fullName evidence="7">6-methylsalicylate decarboxylase</fullName>
        <ecNumber evidence="7">4.1.1.52</ecNumber>
    </recommendedName>
</protein>
<keyword evidence="11" id="KW-1185">Reference proteome</keyword>
<dbReference type="EC" id="4.1.1.52" evidence="7"/>
<accession>A0AAD4MC38</accession>
<feature type="domain" description="Amidohydrolase-related" evidence="9">
    <location>
        <begin position="22"/>
        <end position="235"/>
    </location>
</feature>
<dbReference type="GO" id="GO:0005829">
    <property type="term" value="C:cytosol"/>
    <property type="evidence" value="ECO:0007669"/>
    <property type="project" value="TreeGrafter"/>
</dbReference>
<dbReference type="Gene3D" id="3.20.20.140">
    <property type="entry name" value="Metal-dependent hydrolases"/>
    <property type="match status" value="1"/>
</dbReference>
<dbReference type="GO" id="GO:0016787">
    <property type="term" value="F:hydrolase activity"/>
    <property type="evidence" value="ECO:0007669"/>
    <property type="project" value="InterPro"/>
</dbReference>
<evidence type="ECO:0000256" key="5">
    <source>
        <dbReference type="ARBA" id="ARBA00023239"/>
    </source>
</evidence>
<evidence type="ECO:0000256" key="4">
    <source>
        <dbReference type="ARBA" id="ARBA00022833"/>
    </source>
</evidence>
<dbReference type="GO" id="GO:0019748">
    <property type="term" value="P:secondary metabolic process"/>
    <property type="evidence" value="ECO:0007669"/>
    <property type="project" value="TreeGrafter"/>
</dbReference>
<keyword evidence="5 8" id="KW-0456">Lyase</keyword>
<dbReference type="InterPro" id="IPR032465">
    <property type="entry name" value="ACMSD"/>
</dbReference>
<evidence type="ECO:0000313" key="10">
    <source>
        <dbReference type="EMBL" id="KAI0307149.1"/>
    </source>
</evidence>
<evidence type="ECO:0000256" key="2">
    <source>
        <dbReference type="ARBA" id="ARBA00022723"/>
    </source>
</evidence>
<comment type="catalytic activity">
    <reaction evidence="6">
        <text>6-methylsalicylate + H(+) = 3-methylphenol + CO2</text>
        <dbReference type="Rhea" id="RHEA:23112"/>
        <dbReference type="ChEBI" id="CHEBI:15378"/>
        <dbReference type="ChEBI" id="CHEBI:16526"/>
        <dbReference type="ChEBI" id="CHEBI:17231"/>
        <dbReference type="ChEBI" id="CHEBI:36658"/>
        <dbReference type="EC" id="4.1.1.52"/>
    </reaction>
    <physiologicalReaction direction="left-to-right" evidence="6">
        <dbReference type="Rhea" id="RHEA:23113"/>
    </physiologicalReaction>
</comment>
<comment type="similarity">
    <text evidence="1">Belongs to the metallo-dependent hydrolases superfamily. ACMSD family.</text>
</comment>
<dbReference type="GO" id="GO:0046872">
    <property type="term" value="F:metal ion binding"/>
    <property type="evidence" value="ECO:0007669"/>
    <property type="project" value="UniProtKB-KW"/>
</dbReference>
<dbReference type="EMBL" id="WTXG01000002">
    <property type="protein sequence ID" value="KAI0307149.1"/>
    <property type="molecule type" value="Genomic_DNA"/>
</dbReference>
<dbReference type="InterPro" id="IPR006680">
    <property type="entry name" value="Amidohydro-rel"/>
</dbReference>
<dbReference type="PANTHER" id="PTHR21240">
    <property type="entry name" value="2-AMINO-3-CARBOXYLMUCONATE-6-SEMIALDEHYDE DECARBOXYLASE"/>
    <property type="match status" value="1"/>
</dbReference>
<keyword evidence="3 8" id="KW-0210">Decarboxylase</keyword>
<reference evidence="10" key="1">
    <citation type="journal article" date="2022" name="New Phytol.">
        <title>Evolutionary transition to the ectomycorrhizal habit in the genomes of a hyperdiverse lineage of mushroom-forming fungi.</title>
        <authorList>
            <person name="Looney B."/>
            <person name="Miyauchi S."/>
            <person name="Morin E."/>
            <person name="Drula E."/>
            <person name="Courty P.E."/>
            <person name="Kohler A."/>
            <person name="Kuo A."/>
            <person name="LaButti K."/>
            <person name="Pangilinan J."/>
            <person name="Lipzen A."/>
            <person name="Riley R."/>
            <person name="Andreopoulos W."/>
            <person name="He G."/>
            <person name="Johnson J."/>
            <person name="Nolan M."/>
            <person name="Tritt A."/>
            <person name="Barry K.W."/>
            <person name="Grigoriev I.V."/>
            <person name="Nagy L.G."/>
            <person name="Hibbett D."/>
            <person name="Henrissat B."/>
            <person name="Matheny P.B."/>
            <person name="Labbe J."/>
            <person name="Martin F.M."/>
        </authorList>
    </citation>
    <scope>NUCLEOTIDE SEQUENCE</scope>
    <source>
        <strain evidence="10">BPL690</strain>
    </source>
</reference>
<dbReference type="Pfam" id="PF04909">
    <property type="entry name" value="Amidohydro_2"/>
    <property type="match status" value="1"/>
</dbReference>
<keyword evidence="2" id="KW-0479">Metal-binding</keyword>
<keyword evidence="4" id="KW-0862">Zinc</keyword>
<organism evidence="10 11">
    <name type="scientific">Multifurca ochricompacta</name>
    <dbReference type="NCBI Taxonomy" id="376703"/>
    <lineage>
        <taxon>Eukaryota</taxon>
        <taxon>Fungi</taxon>
        <taxon>Dikarya</taxon>
        <taxon>Basidiomycota</taxon>
        <taxon>Agaricomycotina</taxon>
        <taxon>Agaricomycetes</taxon>
        <taxon>Russulales</taxon>
        <taxon>Russulaceae</taxon>
        <taxon>Multifurca</taxon>
    </lineage>
</organism>
<name>A0AAD4MC38_9AGAM</name>
<dbReference type="PANTHER" id="PTHR21240:SF29">
    <property type="entry name" value="AMIDOHYDROLASE-RELATED DOMAIN-CONTAINING PROTEIN"/>
    <property type="match status" value="1"/>
</dbReference>
<dbReference type="Proteomes" id="UP001203297">
    <property type="component" value="Unassembled WGS sequence"/>
</dbReference>